<feature type="compositionally biased region" description="Basic and acidic residues" evidence="1">
    <location>
        <begin position="115"/>
        <end position="141"/>
    </location>
</feature>
<dbReference type="Proteomes" id="UP001500731">
    <property type="component" value="Unassembled WGS sequence"/>
</dbReference>
<gene>
    <name evidence="2" type="ORF">GCM10023171_33590</name>
</gene>
<feature type="compositionally biased region" description="Basic and acidic residues" evidence="1">
    <location>
        <begin position="54"/>
        <end position="68"/>
    </location>
</feature>
<organism evidence="2 3">
    <name type="scientific">Microbacterium panaciterrae</name>
    <dbReference type="NCBI Taxonomy" id="985759"/>
    <lineage>
        <taxon>Bacteria</taxon>
        <taxon>Bacillati</taxon>
        <taxon>Actinomycetota</taxon>
        <taxon>Actinomycetes</taxon>
        <taxon>Micrococcales</taxon>
        <taxon>Microbacteriaceae</taxon>
        <taxon>Microbacterium</taxon>
    </lineage>
</organism>
<feature type="compositionally biased region" description="Basic residues" evidence="1">
    <location>
        <begin position="80"/>
        <end position="89"/>
    </location>
</feature>
<feature type="region of interest" description="Disordered" evidence="1">
    <location>
        <begin position="48"/>
        <end position="68"/>
    </location>
</feature>
<sequence>MTGEQIADRGGGRGDARERYTAGIALEQLHVQRRPRGIPIAVVRVTAGQAGRAAGDDERPDRRAAGVEGHRQVRAVLGQRRHRVPRGHRAMPDQQGGRGRVVHDVDAGVVQGLLEPEHRPGADDRGGDQPDRMPCGVRDEQGVEQGAQPARGGQGRAESVREDLEAPLRHAAGELMQQPRQPGALDGQRQGCVEAELHGVRVAPQHGVRRIEVKRRGHATIMTAPASAAGARCGIGG</sequence>
<accession>A0ABP8PSW7</accession>
<name>A0ABP8PSW7_9MICO</name>
<protein>
    <submittedName>
        <fullName evidence="2">Uncharacterized protein</fullName>
    </submittedName>
</protein>
<proteinExistence type="predicted"/>
<dbReference type="EMBL" id="BAABGP010000024">
    <property type="protein sequence ID" value="GAA4490784.1"/>
    <property type="molecule type" value="Genomic_DNA"/>
</dbReference>
<evidence type="ECO:0000256" key="1">
    <source>
        <dbReference type="SAM" id="MobiDB-lite"/>
    </source>
</evidence>
<reference evidence="3" key="1">
    <citation type="journal article" date="2019" name="Int. J. Syst. Evol. Microbiol.">
        <title>The Global Catalogue of Microorganisms (GCM) 10K type strain sequencing project: providing services to taxonomists for standard genome sequencing and annotation.</title>
        <authorList>
            <consortium name="The Broad Institute Genomics Platform"/>
            <consortium name="The Broad Institute Genome Sequencing Center for Infectious Disease"/>
            <person name="Wu L."/>
            <person name="Ma J."/>
        </authorList>
    </citation>
    <scope>NUCLEOTIDE SEQUENCE [LARGE SCALE GENOMIC DNA]</scope>
    <source>
        <strain evidence="3">JCM 17839</strain>
    </source>
</reference>
<comment type="caution">
    <text evidence="2">The sequence shown here is derived from an EMBL/GenBank/DDBJ whole genome shotgun (WGS) entry which is preliminary data.</text>
</comment>
<evidence type="ECO:0000313" key="3">
    <source>
        <dbReference type="Proteomes" id="UP001500731"/>
    </source>
</evidence>
<evidence type="ECO:0000313" key="2">
    <source>
        <dbReference type="EMBL" id="GAA4490784.1"/>
    </source>
</evidence>
<feature type="region of interest" description="Disordered" evidence="1">
    <location>
        <begin position="80"/>
        <end position="99"/>
    </location>
</feature>
<keyword evidence="3" id="KW-1185">Reference proteome</keyword>
<feature type="region of interest" description="Disordered" evidence="1">
    <location>
        <begin position="114"/>
        <end position="160"/>
    </location>
</feature>